<reference evidence="4" key="1">
    <citation type="submission" date="2018-09" db="EMBL/GenBank/DDBJ databases">
        <authorList>
            <person name="Livingstone P.G."/>
            <person name="Whitworth D.E."/>
        </authorList>
    </citation>
    <scope>NUCLEOTIDE SEQUENCE [LARGE SCALE GENOMIC DNA]</scope>
    <source>
        <strain evidence="4">CA040B</strain>
    </source>
</reference>
<dbReference type="AlphaFoldDB" id="A0A3A8NLB8"/>
<dbReference type="EMBL" id="RAWG01000137">
    <property type="protein sequence ID" value="RKH40244.1"/>
    <property type="molecule type" value="Genomic_DNA"/>
</dbReference>
<feature type="compositionally biased region" description="Low complexity" evidence="1">
    <location>
        <begin position="94"/>
        <end position="107"/>
    </location>
</feature>
<protein>
    <recommendedName>
        <fullName evidence="2">Cyclic nucleotide-binding domain-containing protein</fullName>
    </recommendedName>
</protein>
<feature type="region of interest" description="Disordered" evidence="1">
    <location>
        <begin position="185"/>
        <end position="213"/>
    </location>
</feature>
<dbReference type="Proteomes" id="UP000273405">
    <property type="component" value="Unassembled WGS sequence"/>
</dbReference>
<dbReference type="OrthoDB" id="5525050at2"/>
<feature type="compositionally biased region" description="Low complexity" evidence="1">
    <location>
        <begin position="439"/>
        <end position="452"/>
    </location>
</feature>
<evidence type="ECO:0000259" key="2">
    <source>
        <dbReference type="PROSITE" id="PS50042"/>
    </source>
</evidence>
<proteinExistence type="predicted"/>
<feature type="region of interest" description="Disordered" evidence="1">
    <location>
        <begin position="425"/>
        <end position="460"/>
    </location>
</feature>
<dbReference type="InterPro" id="IPR000595">
    <property type="entry name" value="cNMP-bd_dom"/>
</dbReference>
<comment type="caution">
    <text evidence="3">The sequence shown here is derived from an EMBL/GenBank/DDBJ whole genome shotgun (WGS) entry which is preliminary data.</text>
</comment>
<gene>
    <name evidence="3" type="ORF">D7X12_21325</name>
</gene>
<feature type="domain" description="Cyclic nucleotide-binding" evidence="2">
    <location>
        <begin position="67"/>
        <end position="120"/>
    </location>
</feature>
<keyword evidence="4" id="KW-1185">Reference proteome</keyword>
<accession>A0A3A8NLB8</accession>
<evidence type="ECO:0000256" key="1">
    <source>
        <dbReference type="SAM" id="MobiDB-lite"/>
    </source>
</evidence>
<evidence type="ECO:0000313" key="3">
    <source>
        <dbReference type="EMBL" id="RKH40244.1"/>
    </source>
</evidence>
<name>A0A3A8NLB8_9BACT</name>
<sequence>MTSISNRPAPPPLPRTSAAPVENRSPAAQPRTPAAEQTPRNTERERDTFSPAAALRPSGRARVTTEGDNFVLEARGQVGNRASTRPGGAPTRLGQATAGGSFGATGSLRVEVPRQAATEAIRNGEFPNPAAPETWPVGTRARAEVQGQAGFNAGLRGGPGRLGETLGLSSSYDRTQTQRYELQRTSEDTLRASVTSQGRQRDATSVRGLEGRQDQRLEHTRTADFNITQPEGRAAYQDFLRTGQLPAENGPGVSNVRTTDGLDQDREARVAGRQVATTERRTNLTGDGDGNQTVRQTDRNVAGGIQSTEMAVGADGNGRADTRINDSVRATTTTTPGQPPQINYELNFTDPAAARMARGAFSSNDADAENGAPLTVRLNEQQARSLLERTMGPGLGSGQRSMDAAFRSLSQGGQQAFAQSLFNATVDQQNPNAPRRALEATQAPAATPALPQFDEVPSIS</sequence>
<evidence type="ECO:0000313" key="4">
    <source>
        <dbReference type="Proteomes" id="UP000273405"/>
    </source>
</evidence>
<organism evidence="3 4">
    <name type="scientific">Corallococcus sicarius</name>
    <dbReference type="NCBI Taxonomy" id="2316726"/>
    <lineage>
        <taxon>Bacteria</taxon>
        <taxon>Pseudomonadati</taxon>
        <taxon>Myxococcota</taxon>
        <taxon>Myxococcia</taxon>
        <taxon>Myxococcales</taxon>
        <taxon>Cystobacterineae</taxon>
        <taxon>Myxococcaceae</taxon>
        <taxon>Corallococcus</taxon>
    </lineage>
</organism>
<dbReference type="RefSeq" id="WP_120627117.1">
    <property type="nucleotide sequence ID" value="NZ_RAWG01000137.1"/>
</dbReference>
<feature type="compositionally biased region" description="Basic and acidic residues" evidence="1">
    <location>
        <begin position="199"/>
        <end position="213"/>
    </location>
</feature>
<feature type="region of interest" description="Disordered" evidence="1">
    <location>
        <begin position="1"/>
        <end position="107"/>
    </location>
</feature>
<dbReference type="PROSITE" id="PS50042">
    <property type="entry name" value="CNMP_BINDING_3"/>
    <property type="match status" value="1"/>
</dbReference>